<evidence type="ECO:0000256" key="6">
    <source>
        <dbReference type="ARBA" id="ARBA00022692"/>
    </source>
</evidence>
<keyword evidence="14" id="KW-0133">Cell shape</keyword>
<feature type="transmembrane region" description="Helical" evidence="14">
    <location>
        <begin position="215"/>
        <end position="233"/>
    </location>
</feature>
<feature type="transmembrane region" description="Helical" evidence="14">
    <location>
        <begin position="115"/>
        <end position="132"/>
    </location>
</feature>
<dbReference type="EMBL" id="VGIY01000113">
    <property type="protein sequence ID" value="MBM3317372.1"/>
    <property type="molecule type" value="Genomic_DNA"/>
</dbReference>
<reference evidence="15" key="1">
    <citation type="submission" date="2019-03" db="EMBL/GenBank/DDBJ databases">
        <title>Lake Tanganyika Metagenome-Assembled Genomes (MAGs).</title>
        <authorList>
            <person name="Tran P."/>
        </authorList>
    </citation>
    <scope>NUCLEOTIDE SEQUENCE</scope>
    <source>
        <strain evidence="15">M_DeepCast_400m_m2_100</strain>
    </source>
</reference>
<evidence type="ECO:0000256" key="3">
    <source>
        <dbReference type="ARBA" id="ARBA00012374"/>
    </source>
</evidence>
<keyword evidence="7 14" id="KW-0378">Hydrolase</keyword>
<keyword evidence="6 14" id="KW-0812">Transmembrane</keyword>
<keyword evidence="8 14" id="KW-1133">Transmembrane helix</keyword>
<evidence type="ECO:0000256" key="2">
    <source>
        <dbReference type="ARBA" id="ARBA00010621"/>
    </source>
</evidence>
<comment type="subcellular location">
    <subcellularLocation>
        <location evidence="1 14">Cell membrane</location>
        <topology evidence="1 14">Multi-pass membrane protein</topology>
    </subcellularLocation>
</comment>
<keyword evidence="5 14" id="KW-1003">Cell membrane</keyword>
<keyword evidence="9 14" id="KW-0472">Membrane</keyword>
<dbReference type="EC" id="3.6.1.27" evidence="3 14"/>
<keyword evidence="14" id="KW-0961">Cell wall biogenesis/degradation</keyword>
<dbReference type="PANTHER" id="PTHR30622:SF2">
    <property type="entry name" value="UNDECAPRENYL-DIPHOSPHATASE"/>
    <property type="match status" value="1"/>
</dbReference>
<comment type="catalytic activity">
    <reaction evidence="13 14">
        <text>di-trans,octa-cis-undecaprenyl diphosphate + H2O = di-trans,octa-cis-undecaprenyl phosphate + phosphate + H(+)</text>
        <dbReference type="Rhea" id="RHEA:28094"/>
        <dbReference type="ChEBI" id="CHEBI:15377"/>
        <dbReference type="ChEBI" id="CHEBI:15378"/>
        <dbReference type="ChEBI" id="CHEBI:43474"/>
        <dbReference type="ChEBI" id="CHEBI:58405"/>
        <dbReference type="ChEBI" id="CHEBI:60392"/>
        <dbReference type="EC" id="3.6.1.27"/>
    </reaction>
</comment>
<comment type="caution">
    <text evidence="15">The sequence shown here is derived from an EMBL/GenBank/DDBJ whole genome shotgun (WGS) entry which is preliminary data.</text>
</comment>
<evidence type="ECO:0000256" key="11">
    <source>
        <dbReference type="ARBA" id="ARBA00032707"/>
    </source>
</evidence>
<evidence type="ECO:0000256" key="13">
    <source>
        <dbReference type="ARBA" id="ARBA00047594"/>
    </source>
</evidence>
<dbReference type="GO" id="GO:0050380">
    <property type="term" value="F:undecaprenyl-diphosphatase activity"/>
    <property type="evidence" value="ECO:0007669"/>
    <property type="project" value="UniProtKB-UniRule"/>
</dbReference>
<dbReference type="GO" id="GO:0071555">
    <property type="term" value="P:cell wall organization"/>
    <property type="evidence" value="ECO:0007669"/>
    <property type="project" value="UniProtKB-KW"/>
</dbReference>
<sequence length="264" mass="27224">MIGILLGLIQGLTEFLPVSSSGHLVLAQELLGAPRPGIALEIVLHAATLLAVLWTLRLEVAAVAGEAWGALAGLPRRGPAALREARGVWLLILATIPAALAGLLLRGGIEAAFESPRAAAGCLVVTGLLLLATRRLRLRPRELGGRPALAMGLAQALALLPGISRSGWTVGAGLILGVAPAKAVRFSFLMSVPAVLGSLILTLPDVARDAGGHGSLFLAAAFLAAFLSGVAAIRWMLRIVARGRLHYFGFYCLAAGIAGWVLLG</sequence>
<evidence type="ECO:0000256" key="7">
    <source>
        <dbReference type="ARBA" id="ARBA00022801"/>
    </source>
</evidence>
<evidence type="ECO:0000256" key="9">
    <source>
        <dbReference type="ARBA" id="ARBA00023136"/>
    </source>
</evidence>
<evidence type="ECO:0000256" key="1">
    <source>
        <dbReference type="ARBA" id="ARBA00004651"/>
    </source>
</evidence>
<evidence type="ECO:0000256" key="8">
    <source>
        <dbReference type="ARBA" id="ARBA00022989"/>
    </source>
</evidence>
<feature type="transmembrane region" description="Helical" evidence="14">
    <location>
        <begin position="87"/>
        <end position="109"/>
    </location>
</feature>
<evidence type="ECO:0000256" key="5">
    <source>
        <dbReference type="ARBA" id="ARBA00022475"/>
    </source>
</evidence>
<name>A0A938BQN4_UNCEI</name>
<dbReference type="HAMAP" id="MF_01006">
    <property type="entry name" value="Undec_diphosphatase"/>
    <property type="match status" value="1"/>
</dbReference>
<dbReference type="InterPro" id="IPR003824">
    <property type="entry name" value="UppP"/>
</dbReference>
<evidence type="ECO:0000313" key="16">
    <source>
        <dbReference type="Proteomes" id="UP000748308"/>
    </source>
</evidence>
<feature type="transmembrane region" description="Helical" evidence="14">
    <location>
        <begin position="183"/>
        <end position="203"/>
    </location>
</feature>
<keyword evidence="10 14" id="KW-0046">Antibiotic resistance</keyword>
<gene>
    <name evidence="14" type="primary">uppP</name>
    <name evidence="15" type="ORF">FJY75_05925</name>
</gene>
<feature type="transmembrane region" description="Helical" evidence="14">
    <location>
        <begin position="245"/>
        <end position="263"/>
    </location>
</feature>
<proteinExistence type="inferred from homology"/>
<comment type="function">
    <text evidence="14">Catalyzes the dephosphorylation of undecaprenyl diphosphate (UPP). Confers resistance to bacitracin.</text>
</comment>
<keyword evidence="14" id="KW-0573">Peptidoglycan synthesis</keyword>
<accession>A0A938BQN4</accession>
<organism evidence="15 16">
    <name type="scientific">Eiseniibacteriota bacterium</name>
    <dbReference type="NCBI Taxonomy" id="2212470"/>
    <lineage>
        <taxon>Bacteria</taxon>
        <taxon>Candidatus Eiseniibacteriota</taxon>
    </lineage>
</organism>
<dbReference type="GO" id="GO:0009252">
    <property type="term" value="P:peptidoglycan biosynthetic process"/>
    <property type="evidence" value="ECO:0007669"/>
    <property type="project" value="UniProtKB-KW"/>
</dbReference>
<comment type="miscellaneous">
    <text evidence="14">Bacitracin is thought to be involved in the inhibition of peptidoglycan synthesis by sequestering undecaprenyl diphosphate, thereby reducing the pool of lipid carrier available.</text>
</comment>
<protein>
    <recommendedName>
        <fullName evidence="4 14">Undecaprenyl-diphosphatase</fullName>
        <ecNumber evidence="3 14">3.6.1.27</ecNumber>
    </recommendedName>
    <alternativeName>
        <fullName evidence="12 14">Bacitracin resistance protein</fullName>
    </alternativeName>
    <alternativeName>
        <fullName evidence="11 14">Undecaprenyl pyrophosphate phosphatase</fullName>
    </alternativeName>
</protein>
<comment type="similarity">
    <text evidence="2 14">Belongs to the UppP family.</text>
</comment>
<dbReference type="AlphaFoldDB" id="A0A938BQN4"/>
<evidence type="ECO:0000256" key="4">
    <source>
        <dbReference type="ARBA" id="ARBA00021581"/>
    </source>
</evidence>
<evidence type="ECO:0000256" key="12">
    <source>
        <dbReference type="ARBA" id="ARBA00032932"/>
    </source>
</evidence>
<dbReference type="PANTHER" id="PTHR30622">
    <property type="entry name" value="UNDECAPRENYL-DIPHOSPHATASE"/>
    <property type="match status" value="1"/>
</dbReference>
<evidence type="ECO:0000256" key="10">
    <source>
        <dbReference type="ARBA" id="ARBA00023251"/>
    </source>
</evidence>
<dbReference type="Pfam" id="PF02673">
    <property type="entry name" value="BacA"/>
    <property type="match status" value="1"/>
</dbReference>
<dbReference type="GO" id="GO:0008360">
    <property type="term" value="P:regulation of cell shape"/>
    <property type="evidence" value="ECO:0007669"/>
    <property type="project" value="UniProtKB-KW"/>
</dbReference>
<dbReference type="GO" id="GO:0005886">
    <property type="term" value="C:plasma membrane"/>
    <property type="evidence" value="ECO:0007669"/>
    <property type="project" value="UniProtKB-SubCell"/>
</dbReference>
<evidence type="ECO:0000256" key="14">
    <source>
        <dbReference type="HAMAP-Rule" id="MF_01006"/>
    </source>
</evidence>
<evidence type="ECO:0000313" key="15">
    <source>
        <dbReference type="EMBL" id="MBM3317372.1"/>
    </source>
</evidence>
<dbReference type="GO" id="GO:0046677">
    <property type="term" value="P:response to antibiotic"/>
    <property type="evidence" value="ECO:0007669"/>
    <property type="project" value="UniProtKB-UniRule"/>
</dbReference>
<dbReference type="Proteomes" id="UP000748308">
    <property type="component" value="Unassembled WGS sequence"/>
</dbReference>